<proteinExistence type="predicted"/>
<dbReference type="EMBL" id="MU128921">
    <property type="protein sequence ID" value="KAF9518937.1"/>
    <property type="molecule type" value="Genomic_DNA"/>
</dbReference>
<keyword evidence="2" id="KW-1185">Reference proteome</keyword>
<name>A0A9P6B7Y9_9AGAM</name>
<protein>
    <submittedName>
        <fullName evidence="1">Uncharacterized protein</fullName>
    </submittedName>
</protein>
<dbReference type="AlphaFoldDB" id="A0A9P6B7Y9"/>
<dbReference type="Proteomes" id="UP000886523">
    <property type="component" value="Unassembled WGS sequence"/>
</dbReference>
<reference evidence="1" key="1">
    <citation type="journal article" date="2020" name="Nat. Commun.">
        <title>Large-scale genome sequencing of mycorrhizal fungi provides insights into the early evolution of symbiotic traits.</title>
        <authorList>
            <person name="Miyauchi S."/>
            <person name="Kiss E."/>
            <person name="Kuo A."/>
            <person name="Drula E."/>
            <person name="Kohler A."/>
            <person name="Sanchez-Garcia M."/>
            <person name="Morin E."/>
            <person name="Andreopoulos B."/>
            <person name="Barry K.W."/>
            <person name="Bonito G."/>
            <person name="Buee M."/>
            <person name="Carver A."/>
            <person name="Chen C."/>
            <person name="Cichocki N."/>
            <person name="Clum A."/>
            <person name="Culley D."/>
            <person name="Crous P.W."/>
            <person name="Fauchery L."/>
            <person name="Girlanda M."/>
            <person name="Hayes R.D."/>
            <person name="Keri Z."/>
            <person name="LaButti K."/>
            <person name="Lipzen A."/>
            <person name="Lombard V."/>
            <person name="Magnuson J."/>
            <person name="Maillard F."/>
            <person name="Murat C."/>
            <person name="Nolan M."/>
            <person name="Ohm R.A."/>
            <person name="Pangilinan J."/>
            <person name="Pereira M.F."/>
            <person name="Perotto S."/>
            <person name="Peter M."/>
            <person name="Pfister S."/>
            <person name="Riley R."/>
            <person name="Sitrit Y."/>
            <person name="Stielow J.B."/>
            <person name="Szollosi G."/>
            <person name="Zifcakova L."/>
            <person name="Stursova M."/>
            <person name="Spatafora J.W."/>
            <person name="Tedersoo L."/>
            <person name="Vaario L.M."/>
            <person name="Yamada A."/>
            <person name="Yan M."/>
            <person name="Wang P."/>
            <person name="Xu J."/>
            <person name="Bruns T."/>
            <person name="Baldrian P."/>
            <person name="Vilgalys R."/>
            <person name="Dunand C."/>
            <person name="Henrissat B."/>
            <person name="Grigoriev I.V."/>
            <person name="Hibbett D."/>
            <person name="Nagy L.G."/>
            <person name="Martin F.M."/>
        </authorList>
    </citation>
    <scope>NUCLEOTIDE SEQUENCE</scope>
    <source>
        <strain evidence="1">UP504</strain>
    </source>
</reference>
<organism evidence="1 2">
    <name type="scientific">Hydnum rufescens UP504</name>
    <dbReference type="NCBI Taxonomy" id="1448309"/>
    <lineage>
        <taxon>Eukaryota</taxon>
        <taxon>Fungi</taxon>
        <taxon>Dikarya</taxon>
        <taxon>Basidiomycota</taxon>
        <taxon>Agaricomycotina</taxon>
        <taxon>Agaricomycetes</taxon>
        <taxon>Cantharellales</taxon>
        <taxon>Hydnaceae</taxon>
        <taxon>Hydnum</taxon>
    </lineage>
</organism>
<sequence length="214" mass="23023">MSTSEALKALNVNSKGDPLGGLLVFLVFGSFDGDIAKANENRDASHPTEYFMNVGGHDSILGGEFQVVDHHESTRECPFHRPPHWICSGSTGEDAGVNPLETYYPTYEVFTAADSIVVVRHSSEIEQSKILLKICCPSCQDILAGEGDQGYRVFRLPSIGWPDGTPKAVRTRPGQPMDSIPNAVIALSSPLLTFPPSGAPTDLCNLVFPGHDLG</sequence>
<accession>A0A9P6B7Y9</accession>
<evidence type="ECO:0000313" key="1">
    <source>
        <dbReference type="EMBL" id="KAF9518937.1"/>
    </source>
</evidence>
<gene>
    <name evidence="1" type="ORF">BS47DRAFT_1388612</name>
</gene>
<comment type="caution">
    <text evidence="1">The sequence shown here is derived from an EMBL/GenBank/DDBJ whole genome shotgun (WGS) entry which is preliminary data.</text>
</comment>
<evidence type="ECO:0000313" key="2">
    <source>
        <dbReference type="Proteomes" id="UP000886523"/>
    </source>
</evidence>